<dbReference type="PROSITE" id="PS51481">
    <property type="entry name" value="DHAK"/>
    <property type="match status" value="1"/>
</dbReference>
<dbReference type="InterPro" id="IPR036117">
    <property type="entry name" value="DhaL_dom_sf"/>
</dbReference>
<evidence type="ECO:0000256" key="4">
    <source>
        <dbReference type="ARBA" id="ARBA00022840"/>
    </source>
</evidence>
<dbReference type="SUPFAM" id="SSF82549">
    <property type="entry name" value="DAK1/DegV-like"/>
    <property type="match status" value="1"/>
</dbReference>
<dbReference type="NCBIfam" id="NF011049">
    <property type="entry name" value="PRK14479.1"/>
    <property type="match status" value="1"/>
</dbReference>
<keyword evidence="2" id="KW-0547">Nucleotide-binding</keyword>
<dbReference type="EC" id="2.7.1.121" evidence="7"/>
<dbReference type="Pfam" id="PF02733">
    <property type="entry name" value="Dak1"/>
    <property type="match status" value="1"/>
</dbReference>
<keyword evidence="3 7" id="KW-0418">Kinase</keyword>
<dbReference type="Gene3D" id="3.40.50.10440">
    <property type="entry name" value="Dihydroxyacetone kinase, domain 1"/>
    <property type="match status" value="1"/>
</dbReference>
<keyword evidence="1 7" id="KW-0808">Transferase</keyword>
<dbReference type="SMART" id="SM01120">
    <property type="entry name" value="Dak2"/>
    <property type="match status" value="1"/>
</dbReference>
<dbReference type="Gene3D" id="1.25.40.340">
    <property type="match status" value="1"/>
</dbReference>
<dbReference type="Gene3D" id="3.30.1180.20">
    <property type="entry name" value="Dihydroxyacetone kinase, domain 2"/>
    <property type="match status" value="1"/>
</dbReference>
<dbReference type="GO" id="GO:0005829">
    <property type="term" value="C:cytosol"/>
    <property type="evidence" value="ECO:0007669"/>
    <property type="project" value="TreeGrafter"/>
</dbReference>
<comment type="caution">
    <text evidence="7">The sequence shown here is derived from an EMBL/GenBank/DDBJ whole genome shotgun (WGS) entry which is preliminary data.</text>
</comment>
<dbReference type="GO" id="GO:0019563">
    <property type="term" value="P:glycerol catabolic process"/>
    <property type="evidence" value="ECO:0007669"/>
    <property type="project" value="TreeGrafter"/>
</dbReference>
<dbReference type="GO" id="GO:0005524">
    <property type="term" value="F:ATP binding"/>
    <property type="evidence" value="ECO:0007669"/>
    <property type="project" value="UniProtKB-KW"/>
</dbReference>
<name>A0A9D1S097_9MICC</name>
<evidence type="ECO:0000256" key="1">
    <source>
        <dbReference type="ARBA" id="ARBA00022679"/>
    </source>
</evidence>
<dbReference type="EMBL" id="DXGD01000181">
    <property type="protein sequence ID" value="HIW99481.1"/>
    <property type="molecule type" value="Genomic_DNA"/>
</dbReference>
<dbReference type="FunFam" id="3.40.50.10440:FF:000001">
    <property type="entry name" value="Dihydroxyacetone kinase, DhaK subunit"/>
    <property type="match status" value="1"/>
</dbReference>
<feature type="domain" description="DhaK" evidence="6">
    <location>
        <begin position="7"/>
        <end position="330"/>
    </location>
</feature>
<dbReference type="PROSITE" id="PS51480">
    <property type="entry name" value="DHAL"/>
    <property type="match status" value="1"/>
</dbReference>
<evidence type="ECO:0000259" key="5">
    <source>
        <dbReference type="PROSITE" id="PS51480"/>
    </source>
</evidence>
<dbReference type="SUPFAM" id="SSF101473">
    <property type="entry name" value="DhaL-like"/>
    <property type="match status" value="1"/>
</dbReference>
<protein>
    <submittedName>
        <fullName evidence="7">Dihydroxyacetone kinase subunit DhaK</fullName>
        <ecNumber evidence="7">2.7.1.121</ecNumber>
    </submittedName>
</protein>
<dbReference type="GO" id="GO:0047324">
    <property type="term" value="F:phosphoenolpyruvate-glycerone phosphotransferase activity"/>
    <property type="evidence" value="ECO:0007669"/>
    <property type="project" value="UniProtKB-EC"/>
</dbReference>
<dbReference type="InterPro" id="IPR004006">
    <property type="entry name" value="DhaK_dom"/>
</dbReference>
<sequence>MRKIINEPETFVDEVLDGIYHAHAGSLRPASADGRALVRADAPHSGRVGIVTGGGSGHLPLFLGYVGRGLCTAAAVGNVFSSPSVQQILDASRAVEGGAGVLFLYGNYGGDVYNFGLAGDVLRAEGVPVRTVLGTDDILSAPVEREHERRGVAGLVLAYKIAGAAAERGDSLEEVARLAQDAASRTRTMGVGLGPTILPAAGEPTFELDEGEMEIGVGIHGERGVYRGALETADEITERFLGELQKELALDAGSRVAVLVNGLGATPPEELYLIYRKLEQELSGRGVTIVRRYVGEYATSLEMVGASVSIMELDELLEALIEEPAESPFFHQGSAGASDVRYPEAGAARDFAQEPVSSSGTSDLRPLLDAVLPRMQQYTEELRSLDAAVGDGDLGITVSQGAAAVLAALDQMPHNVSDRALLVRAGQEFAEANPSTFAALTAAGVLAAAETLPDDDARIDGRQALRAFTERIAARGGAQPGDKTVLDVLLPLLEESADAQAGQLAETAARLLEETDTWQNRRGRAAWQGERTKGQRDPGSAAAVHFLNELARARGIQ</sequence>
<accession>A0A9D1S097</accession>
<dbReference type="PANTHER" id="PTHR28629:SF4">
    <property type="entry name" value="TRIOKINASE_FMN CYCLASE"/>
    <property type="match status" value="1"/>
</dbReference>
<dbReference type="AlphaFoldDB" id="A0A9D1S097"/>
<evidence type="ECO:0000313" key="8">
    <source>
        <dbReference type="Proteomes" id="UP000824151"/>
    </source>
</evidence>
<evidence type="ECO:0000313" key="7">
    <source>
        <dbReference type="EMBL" id="HIW99481.1"/>
    </source>
</evidence>
<feature type="domain" description="DhaL" evidence="5">
    <location>
        <begin position="362"/>
        <end position="552"/>
    </location>
</feature>
<proteinExistence type="predicted"/>
<reference evidence="7" key="2">
    <citation type="submission" date="2021-04" db="EMBL/GenBank/DDBJ databases">
        <authorList>
            <person name="Gilroy R."/>
        </authorList>
    </citation>
    <scope>NUCLEOTIDE SEQUENCE</scope>
    <source>
        <strain evidence="7">ChiHejej3B27-3195</strain>
    </source>
</reference>
<dbReference type="InterPro" id="IPR004007">
    <property type="entry name" value="DhaL_dom"/>
</dbReference>
<evidence type="ECO:0000256" key="3">
    <source>
        <dbReference type="ARBA" id="ARBA00022777"/>
    </source>
</evidence>
<dbReference type="Pfam" id="PF02734">
    <property type="entry name" value="Dak2"/>
    <property type="match status" value="1"/>
</dbReference>
<organism evidence="7 8">
    <name type="scientific">Candidatus Nesterenkonia stercoripullorum</name>
    <dbReference type="NCBI Taxonomy" id="2838701"/>
    <lineage>
        <taxon>Bacteria</taxon>
        <taxon>Bacillati</taxon>
        <taxon>Actinomycetota</taxon>
        <taxon>Actinomycetes</taxon>
        <taxon>Micrococcales</taxon>
        <taxon>Micrococcaceae</taxon>
        <taxon>Nesterenkonia</taxon>
    </lineage>
</organism>
<keyword evidence="4" id="KW-0067">ATP-binding</keyword>
<evidence type="ECO:0000256" key="2">
    <source>
        <dbReference type="ARBA" id="ARBA00022741"/>
    </source>
</evidence>
<reference evidence="7" key="1">
    <citation type="journal article" date="2021" name="PeerJ">
        <title>Extensive microbial diversity within the chicken gut microbiome revealed by metagenomics and culture.</title>
        <authorList>
            <person name="Gilroy R."/>
            <person name="Ravi A."/>
            <person name="Getino M."/>
            <person name="Pursley I."/>
            <person name="Horton D.L."/>
            <person name="Alikhan N.F."/>
            <person name="Baker D."/>
            <person name="Gharbi K."/>
            <person name="Hall N."/>
            <person name="Watson M."/>
            <person name="Adriaenssens E.M."/>
            <person name="Foster-Nyarko E."/>
            <person name="Jarju S."/>
            <person name="Secka A."/>
            <person name="Antonio M."/>
            <person name="Oren A."/>
            <person name="Chaudhuri R.R."/>
            <person name="La Ragione R."/>
            <person name="Hildebrand F."/>
            <person name="Pallen M.J."/>
        </authorList>
    </citation>
    <scope>NUCLEOTIDE SEQUENCE</scope>
    <source>
        <strain evidence="7">ChiHejej3B27-3195</strain>
    </source>
</reference>
<dbReference type="InterPro" id="IPR050861">
    <property type="entry name" value="Dihydroxyacetone_Kinase"/>
</dbReference>
<evidence type="ECO:0000259" key="6">
    <source>
        <dbReference type="PROSITE" id="PS51481"/>
    </source>
</evidence>
<gene>
    <name evidence="7" type="ORF">H9871_05000</name>
</gene>
<dbReference type="GO" id="GO:0004371">
    <property type="term" value="F:glycerone kinase activity"/>
    <property type="evidence" value="ECO:0007669"/>
    <property type="project" value="InterPro"/>
</dbReference>
<dbReference type="Proteomes" id="UP000824151">
    <property type="component" value="Unassembled WGS sequence"/>
</dbReference>
<dbReference type="PANTHER" id="PTHR28629">
    <property type="entry name" value="TRIOKINASE/FMN CYCLASE"/>
    <property type="match status" value="1"/>
</dbReference>